<dbReference type="Proteomes" id="UP000472270">
    <property type="component" value="Unassembled WGS sequence"/>
</dbReference>
<proteinExistence type="predicted"/>
<dbReference type="AlphaFoldDB" id="A0A673I6E9"/>
<organism evidence="1 2">
    <name type="scientific">Sinocyclocheilus rhinocerous</name>
    <dbReference type="NCBI Taxonomy" id="307959"/>
    <lineage>
        <taxon>Eukaryota</taxon>
        <taxon>Metazoa</taxon>
        <taxon>Chordata</taxon>
        <taxon>Craniata</taxon>
        <taxon>Vertebrata</taxon>
        <taxon>Euteleostomi</taxon>
        <taxon>Actinopterygii</taxon>
        <taxon>Neopterygii</taxon>
        <taxon>Teleostei</taxon>
        <taxon>Ostariophysi</taxon>
        <taxon>Cypriniformes</taxon>
        <taxon>Cyprinidae</taxon>
        <taxon>Cyprininae</taxon>
        <taxon>Sinocyclocheilus</taxon>
    </lineage>
</organism>
<evidence type="ECO:0000313" key="1">
    <source>
        <dbReference type="Ensembl" id="ENSSRHP00000036179.1"/>
    </source>
</evidence>
<sequence>GVCPIQVLCSDIICLLEPKHSSHSFRGRPIPHSLQVLITLRYLACGTFHQESGDLCGVSEPTVCEIVHKVCNAICELKDNYIKFPDAAAQVIYKVESYDYGKFPGVIGCIDRCHVYIKCPSTTDAEEYRNHKIWFSINIQGVCTPTMQFSNIVWVRTDQLLVHPYLHAVTPDGALVWCMEELFQCLKNTLRFETRRCCIVIIATAVLHNYIKHHGWPDPEIEDDNDPEIPIVEANMDLPAEWTRLQKLLTLVLLHFSLLHLYS</sequence>
<dbReference type="Ensembl" id="ENSSRHT00000037233.1">
    <property type="protein sequence ID" value="ENSSRHP00000036179.1"/>
    <property type="gene ID" value="ENSSRHG00000018561.1"/>
</dbReference>
<name>A0A673I6E9_9TELE</name>
<evidence type="ECO:0000313" key="2">
    <source>
        <dbReference type="Proteomes" id="UP000472270"/>
    </source>
</evidence>
<keyword evidence="2" id="KW-1185">Reference proteome</keyword>
<reference evidence="1" key="2">
    <citation type="submission" date="2025-09" db="UniProtKB">
        <authorList>
            <consortium name="Ensembl"/>
        </authorList>
    </citation>
    <scope>IDENTIFICATION</scope>
</reference>
<accession>A0A673I6E9</accession>
<evidence type="ECO:0008006" key="3">
    <source>
        <dbReference type="Google" id="ProtNLM"/>
    </source>
</evidence>
<protein>
    <recommendedName>
        <fullName evidence="3">DDE Tnp4 domain-containing protein</fullName>
    </recommendedName>
</protein>
<reference evidence="1" key="1">
    <citation type="submission" date="2025-08" db="UniProtKB">
        <authorList>
            <consortium name="Ensembl"/>
        </authorList>
    </citation>
    <scope>IDENTIFICATION</scope>
</reference>